<keyword evidence="3" id="KW-1185">Reference proteome</keyword>
<name>A0A2T4ABD1_TRIHA</name>
<accession>A0A2T4ABD1</accession>
<dbReference type="EMBL" id="KZ679681">
    <property type="protein sequence ID" value="PTB54313.1"/>
    <property type="molecule type" value="Genomic_DNA"/>
</dbReference>
<protein>
    <submittedName>
        <fullName evidence="2">Uncharacterized protein</fullName>
    </submittedName>
</protein>
<dbReference type="GeneID" id="36626040"/>
<dbReference type="PROSITE" id="PS51257">
    <property type="entry name" value="PROKAR_LIPOPROTEIN"/>
    <property type="match status" value="1"/>
</dbReference>
<proteinExistence type="predicted"/>
<organism evidence="2 3">
    <name type="scientific">Trichoderma harzianum CBS 226.95</name>
    <dbReference type="NCBI Taxonomy" id="983964"/>
    <lineage>
        <taxon>Eukaryota</taxon>
        <taxon>Fungi</taxon>
        <taxon>Dikarya</taxon>
        <taxon>Ascomycota</taxon>
        <taxon>Pezizomycotina</taxon>
        <taxon>Sordariomycetes</taxon>
        <taxon>Hypocreomycetidae</taxon>
        <taxon>Hypocreales</taxon>
        <taxon>Hypocreaceae</taxon>
        <taxon>Trichoderma</taxon>
    </lineage>
</organism>
<evidence type="ECO:0000256" key="1">
    <source>
        <dbReference type="SAM" id="MobiDB-lite"/>
    </source>
</evidence>
<feature type="region of interest" description="Disordered" evidence="1">
    <location>
        <begin position="32"/>
        <end position="53"/>
    </location>
</feature>
<evidence type="ECO:0000313" key="2">
    <source>
        <dbReference type="EMBL" id="PTB54313.1"/>
    </source>
</evidence>
<dbReference type="Proteomes" id="UP000241690">
    <property type="component" value="Unassembled WGS sequence"/>
</dbReference>
<sequence length="53" mass="5876">MRSMRAGSSLVGGVTAMAACCAHDAMSLIQQQHQSRKEKGEEKSWIIVKDERK</sequence>
<feature type="compositionally biased region" description="Basic and acidic residues" evidence="1">
    <location>
        <begin position="35"/>
        <end position="53"/>
    </location>
</feature>
<dbReference type="AlphaFoldDB" id="A0A2T4ABD1"/>
<reference evidence="2 3" key="1">
    <citation type="submission" date="2016-07" db="EMBL/GenBank/DDBJ databases">
        <title>Multiple horizontal gene transfer events from other fungi enriched the ability of initially mycotrophic Trichoderma (Ascomycota) to feed on dead plant biomass.</title>
        <authorList>
            <consortium name="DOE Joint Genome Institute"/>
            <person name="Aerts A."/>
            <person name="Atanasova L."/>
            <person name="Chenthamara K."/>
            <person name="Zhang J."/>
            <person name="Grujic M."/>
            <person name="Henrissat B."/>
            <person name="Kuo A."/>
            <person name="Salamov A."/>
            <person name="Lipzen A."/>
            <person name="Labutti K."/>
            <person name="Barry K."/>
            <person name="Miao Y."/>
            <person name="Rahimi M.J."/>
            <person name="Shen Q."/>
            <person name="Grigoriev I.V."/>
            <person name="Kubicek C.P."/>
            <person name="Druzhinina I.S."/>
        </authorList>
    </citation>
    <scope>NUCLEOTIDE SEQUENCE [LARGE SCALE GENOMIC DNA]</scope>
    <source>
        <strain evidence="2 3">CBS 226.95</strain>
    </source>
</reference>
<gene>
    <name evidence="2" type="ORF">M431DRAFT_496253</name>
</gene>
<dbReference type="RefSeq" id="XP_024773990.1">
    <property type="nucleotide sequence ID" value="XM_024917471.1"/>
</dbReference>
<evidence type="ECO:0000313" key="3">
    <source>
        <dbReference type="Proteomes" id="UP000241690"/>
    </source>
</evidence>